<dbReference type="PANTHER" id="PTHR32432:SF4">
    <property type="entry name" value="CELL DIVISION PROTEIN FTSA"/>
    <property type="match status" value="1"/>
</dbReference>
<dbReference type="AlphaFoldDB" id="A0A0F9UB86"/>
<keyword evidence="3" id="KW-0132">Cell division</keyword>
<dbReference type="SMART" id="SM00842">
    <property type="entry name" value="FtsA"/>
    <property type="match status" value="1"/>
</dbReference>
<keyword evidence="4 8" id="KW-0812">Transmembrane</keyword>
<dbReference type="InterPro" id="IPR050696">
    <property type="entry name" value="FtsA/MreB"/>
</dbReference>
<proteinExistence type="inferred from homology"/>
<dbReference type="InterPro" id="IPR003494">
    <property type="entry name" value="SHS2_FtsA"/>
</dbReference>
<keyword evidence="2" id="KW-1003">Cell membrane</keyword>
<dbReference type="HAMAP" id="MF_02033">
    <property type="entry name" value="FtsA"/>
    <property type="match status" value="1"/>
</dbReference>
<dbReference type="Pfam" id="PF02491">
    <property type="entry name" value="SHS2_FTSA"/>
    <property type="match status" value="1"/>
</dbReference>
<evidence type="ECO:0000256" key="7">
    <source>
        <dbReference type="ARBA" id="ARBA00023306"/>
    </source>
</evidence>
<dbReference type="Gene3D" id="3.30.420.40">
    <property type="match status" value="1"/>
</dbReference>
<dbReference type="InterPro" id="IPR026579">
    <property type="entry name" value="FtsQ"/>
</dbReference>
<comment type="caution">
    <text evidence="10">The sequence shown here is derived from an EMBL/GenBank/DDBJ whole genome shotgun (WGS) entry which is preliminary data.</text>
</comment>
<dbReference type="SUPFAM" id="SSF53067">
    <property type="entry name" value="Actin-like ATPase domain"/>
    <property type="match status" value="2"/>
</dbReference>
<evidence type="ECO:0000256" key="3">
    <source>
        <dbReference type="ARBA" id="ARBA00022618"/>
    </source>
</evidence>
<dbReference type="Pfam" id="PF03799">
    <property type="entry name" value="FtsQ_DivIB_C"/>
    <property type="match status" value="1"/>
</dbReference>
<evidence type="ECO:0000313" key="10">
    <source>
        <dbReference type="EMBL" id="KKN58531.1"/>
    </source>
</evidence>
<dbReference type="GO" id="GO:0032153">
    <property type="term" value="C:cell division site"/>
    <property type="evidence" value="ECO:0007669"/>
    <property type="project" value="TreeGrafter"/>
</dbReference>
<gene>
    <name evidence="10" type="ORF">LCGC14_0551120</name>
</gene>
<comment type="subcellular location">
    <subcellularLocation>
        <location evidence="1">Membrane</location>
    </subcellularLocation>
</comment>
<dbReference type="EMBL" id="LAZR01000758">
    <property type="protein sequence ID" value="KKN58531.1"/>
    <property type="molecule type" value="Genomic_DNA"/>
</dbReference>
<dbReference type="Pfam" id="PF08478">
    <property type="entry name" value="POTRA_1"/>
    <property type="match status" value="1"/>
</dbReference>
<name>A0A0F9UB86_9ZZZZ</name>
<keyword evidence="6 8" id="KW-0472">Membrane</keyword>
<dbReference type="InterPro" id="IPR020823">
    <property type="entry name" value="Cell_div_FtsA"/>
</dbReference>
<dbReference type="PANTHER" id="PTHR32432">
    <property type="entry name" value="CELL DIVISION PROTEIN FTSA-RELATED"/>
    <property type="match status" value="1"/>
</dbReference>
<dbReference type="HAMAP" id="MF_00911">
    <property type="entry name" value="FtsQ_subfam"/>
    <property type="match status" value="1"/>
</dbReference>
<dbReference type="InterPro" id="IPR013685">
    <property type="entry name" value="POTRA_FtsQ_type"/>
</dbReference>
<dbReference type="InterPro" id="IPR005548">
    <property type="entry name" value="Cell_div_FtsQ/DivIB_C"/>
</dbReference>
<dbReference type="InterPro" id="IPR045335">
    <property type="entry name" value="FtsQ_C_sf"/>
</dbReference>
<dbReference type="PROSITE" id="PS51779">
    <property type="entry name" value="POTRA"/>
    <property type="match status" value="1"/>
</dbReference>
<keyword evidence="5 8" id="KW-1133">Transmembrane helix</keyword>
<evidence type="ECO:0000256" key="5">
    <source>
        <dbReference type="ARBA" id="ARBA00022989"/>
    </source>
</evidence>
<dbReference type="CDD" id="cd24048">
    <property type="entry name" value="ASKHA_NBD_FtsA"/>
    <property type="match status" value="1"/>
</dbReference>
<dbReference type="Gene3D" id="3.10.20.310">
    <property type="entry name" value="membrane protein fhac"/>
    <property type="match status" value="1"/>
</dbReference>
<dbReference type="GO" id="GO:0009898">
    <property type="term" value="C:cytoplasmic side of plasma membrane"/>
    <property type="evidence" value="ECO:0007669"/>
    <property type="project" value="TreeGrafter"/>
</dbReference>
<dbReference type="Pfam" id="PF14450">
    <property type="entry name" value="FtsA"/>
    <property type="match status" value="1"/>
</dbReference>
<reference evidence="10" key="1">
    <citation type="journal article" date="2015" name="Nature">
        <title>Complex archaea that bridge the gap between prokaryotes and eukaryotes.</title>
        <authorList>
            <person name="Spang A."/>
            <person name="Saw J.H."/>
            <person name="Jorgensen S.L."/>
            <person name="Zaremba-Niedzwiedzka K."/>
            <person name="Martijn J."/>
            <person name="Lind A.E."/>
            <person name="van Eijk R."/>
            <person name="Schleper C."/>
            <person name="Guy L."/>
            <person name="Ettema T.J."/>
        </authorList>
    </citation>
    <scope>NUCLEOTIDE SEQUENCE</scope>
</reference>
<evidence type="ECO:0000256" key="6">
    <source>
        <dbReference type="ARBA" id="ARBA00023136"/>
    </source>
</evidence>
<dbReference type="NCBIfam" id="TIGR01174">
    <property type="entry name" value="ftsA"/>
    <property type="match status" value="1"/>
</dbReference>
<feature type="transmembrane region" description="Helical" evidence="8">
    <location>
        <begin position="38"/>
        <end position="59"/>
    </location>
</feature>
<evidence type="ECO:0000256" key="1">
    <source>
        <dbReference type="ARBA" id="ARBA00004370"/>
    </source>
</evidence>
<accession>A0A0F9UB86</accession>
<evidence type="ECO:0000256" key="8">
    <source>
        <dbReference type="SAM" id="Phobius"/>
    </source>
</evidence>
<dbReference type="FunFam" id="3.30.420.40:FF:000032">
    <property type="entry name" value="Cell division protein FtsA"/>
    <property type="match status" value="1"/>
</dbReference>
<evidence type="ECO:0000256" key="2">
    <source>
        <dbReference type="ARBA" id="ARBA00022475"/>
    </source>
</evidence>
<dbReference type="Gene3D" id="3.30.1490.110">
    <property type="match status" value="1"/>
</dbReference>
<feature type="domain" description="POTRA" evidence="9">
    <location>
        <begin position="68"/>
        <end position="137"/>
    </location>
</feature>
<evidence type="ECO:0000256" key="4">
    <source>
        <dbReference type="ARBA" id="ARBA00022692"/>
    </source>
</evidence>
<dbReference type="InterPro" id="IPR043129">
    <property type="entry name" value="ATPase_NBD"/>
</dbReference>
<dbReference type="GO" id="GO:0090529">
    <property type="term" value="P:cell septum assembly"/>
    <property type="evidence" value="ECO:0007669"/>
    <property type="project" value="InterPro"/>
</dbReference>
<sequence length="580" mass="63734">MEDFRKQHGETVLIARKSSRGATRIPVRQARPPIQWKYWLRYGVAFTLVAGVIGCGAYLDQVETSPMFPILHVTVDGDFSHVDRKALVEAVTPYAIGGIMSVNVAKLREAGEAIPWVKEIQVKRVWPDSLHLVVEEHHAIALWGQDGLMNDEGKLFFPTKASFPDGLVKLTGPKDSSREVVEQYSEVSRLVATLGLSVKEVEMNERRAWTIKLSNGMNVMLGRTDSEQRLQRFATTYKKLLQPYQEDITAGIAGSHIRSLNSHGTVAIRDKEVTQGDVDRVLDAAKAVHFPGDQQLLHVLPQEYIIDNQEGIREPIGMSGVRLEAKVHLITGAVSAAQNITKCIERCGLTVDGIILEQMASSLSVLEQDEKELGVCIVDIGGGTTDIAVFLDGAIRHTAVIPIAGDQVTNDIAVALRTPTQYAEEIKIKYACALRQLAREDETIEVPSVGDRPPRQLSRQTLAEVVEPRYEELLMLVQAELRRSGFEPLLAAGVVLTGGSSKMEGVVELAEEVFHLPVRLGLPQHVGGLVDVIRNPIHSTGVGLLLFGHQDGAKVRSETSTGDGFKSMLAKMKSWFQGNF</sequence>
<dbReference type="InterPro" id="IPR034746">
    <property type="entry name" value="POTRA"/>
</dbReference>
<organism evidence="10">
    <name type="scientific">marine sediment metagenome</name>
    <dbReference type="NCBI Taxonomy" id="412755"/>
    <lineage>
        <taxon>unclassified sequences</taxon>
        <taxon>metagenomes</taxon>
        <taxon>ecological metagenomes</taxon>
    </lineage>
</organism>
<dbReference type="FunFam" id="3.30.1490.110:FF:000001">
    <property type="entry name" value="Cell division protein FtsA"/>
    <property type="match status" value="1"/>
</dbReference>
<protein>
    <recommendedName>
        <fullName evidence="9">POTRA domain-containing protein</fullName>
    </recommendedName>
</protein>
<dbReference type="Gene3D" id="3.40.50.11690">
    <property type="entry name" value="Cell division protein FtsQ/DivIB"/>
    <property type="match status" value="1"/>
</dbReference>
<keyword evidence="7" id="KW-0131">Cell cycle</keyword>
<evidence type="ECO:0000259" key="9">
    <source>
        <dbReference type="PROSITE" id="PS51779"/>
    </source>
</evidence>